<dbReference type="PIRSF" id="PIRSF018266">
    <property type="entry name" value="FecR"/>
    <property type="match status" value="1"/>
</dbReference>
<dbReference type="EMBL" id="LFKP01000001">
    <property type="protein sequence ID" value="OHV98936.1"/>
    <property type="molecule type" value="Genomic_DNA"/>
</dbReference>
<evidence type="ECO:0000313" key="4">
    <source>
        <dbReference type="Proteomes" id="UP000179840"/>
    </source>
</evidence>
<feature type="domain" description="FecR N-terminal" evidence="2">
    <location>
        <begin position="15"/>
        <end position="55"/>
    </location>
</feature>
<evidence type="ECO:0000313" key="3">
    <source>
        <dbReference type="EMBL" id="OHV98936.1"/>
    </source>
</evidence>
<dbReference type="InterPro" id="IPR032623">
    <property type="entry name" value="FecR_N"/>
</dbReference>
<accession>A0A1S1UF27</accession>
<protein>
    <recommendedName>
        <fullName evidence="5">Fec operon regulator FecR</fullName>
    </recommendedName>
</protein>
<evidence type="ECO:0008006" key="5">
    <source>
        <dbReference type="Google" id="ProtNLM"/>
    </source>
</evidence>
<dbReference type="AlphaFoldDB" id="A0A1S1UF27"/>
<sequence length="315" mass="33753">MIEQAEDDMSVIQKEAQAWVVRLASGQVSERDAQVFRHWCARSRKHANAFAEARAVWGAMAPAARAVKRAQRPVNTARRAWLGGAVAASLGLLVLRPPTDLWPAVAGLGADYATGTGEQREVALDGGVLVQMNTQTRLDAAPPQDGATALVLLAGEAEFQAGARGAARVRVQAGDGTVSAGSARFNIRLFGQEVCVTCLAGRLRVAQAGNDAELAAGQQLRYRPEHFGIARAVAKSDVSAWRQRLLVFKQSTLAEVVDEVNRYRPGKLILNGDALKHTRVQASFSLDRLDDVIALIQDAYGARVTRLPGGIVLFG</sequence>
<dbReference type="Proteomes" id="UP000179840">
    <property type="component" value="Unassembled WGS sequence"/>
</dbReference>
<dbReference type="PANTHER" id="PTHR30273:SF2">
    <property type="entry name" value="PROTEIN FECR"/>
    <property type="match status" value="1"/>
</dbReference>
<organism evidence="3 4">
    <name type="scientific">Janthinobacterium lividum</name>
    <dbReference type="NCBI Taxonomy" id="29581"/>
    <lineage>
        <taxon>Bacteria</taxon>
        <taxon>Pseudomonadati</taxon>
        <taxon>Pseudomonadota</taxon>
        <taxon>Betaproteobacteria</taxon>
        <taxon>Burkholderiales</taxon>
        <taxon>Oxalobacteraceae</taxon>
        <taxon>Janthinobacterium</taxon>
    </lineage>
</organism>
<evidence type="ECO:0000259" key="1">
    <source>
        <dbReference type="Pfam" id="PF04773"/>
    </source>
</evidence>
<feature type="domain" description="FecR protein" evidence="1">
    <location>
        <begin position="111"/>
        <end position="203"/>
    </location>
</feature>
<dbReference type="Gene3D" id="3.55.50.30">
    <property type="match status" value="1"/>
</dbReference>
<gene>
    <name evidence="3" type="ORF">AKG95_00115</name>
</gene>
<evidence type="ECO:0000259" key="2">
    <source>
        <dbReference type="Pfam" id="PF16220"/>
    </source>
</evidence>
<dbReference type="InterPro" id="IPR012373">
    <property type="entry name" value="Ferrdict_sens_TM"/>
</dbReference>
<comment type="caution">
    <text evidence="3">The sequence shown here is derived from an EMBL/GenBank/DDBJ whole genome shotgun (WGS) entry which is preliminary data.</text>
</comment>
<dbReference type="Pfam" id="PF04773">
    <property type="entry name" value="FecR"/>
    <property type="match status" value="1"/>
</dbReference>
<dbReference type="Gene3D" id="2.60.120.1440">
    <property type="match status" value="1"/>
</dbReference>
<proteinExistence type="predicted"/>
<name>A0A1S1UF27_9BURK</name>
<dbReference type="RefSeq" id="WP_071074978.1">
    <property type="nucleotide sequence ID" value="NZ_LFKP01000001.1"/>
</dbReference>
<dbReference type="PANTHER" id="PTHR30273">
    <property type="entry name" value="PERIPLASMIC SIGNAL SENSOR AND SIGMA FACTOR ACTIVATOR FECR-RELATED"/>
    <property type="match status" value="1"/>
</dbReference>
<reference evidence="3 4" key="1">
    <citation type="submission" date="2015-06" db="EMBL/GenBank/DDBJ databases">
        <title>Draft genome sequencing of a biphenyl-degrading bacterium, Janthinobacterium lividum MEG1.</title>
        <authorList>
            <person name="Shimodaira J."/>
            <person name="Hatta T."/>
        </authorList>
    </citation>
    <scope>NUCLEOTIDE SEQUENCE [LARGE SCALE GENOMIC DNA]</scope>
    <source>
        <strain evidence="3 4">MEG1</strain>
    </source>
</reference>
<dbReference type="Pfam" id="PF16220">
    <property type="entry name" value="DUF4880"/>
    <property type="match status" value="1"/>
</dbReference>
<dbReference type="InterPro" id="IPR006860">
    <property type="entry name" value="FecR"/>
</dbReference>
<dbReference type="GO" id="GO:0016989">
    <property type="term" value="F:sigma factor antagonist activity"/>
    <property type="evidence" value="ECO:0007669"/>
    <property type="project" value="TreeGrafter"/>
</dbReference>